<dbReference type="EMBL" id="KZ819332">
    <property type="protein sequence ID" value="PWN19095.1"/>
    <property type="molecule type" value="Genomic_DNA"/>
</dbReference>
<gene>
    <name evidence="12" type="ORF">BCV69DRAFT_44371</name>
</gene>
<evidence type="ECO:0000256" key="6">
    <source>
        <dbReference type="ARBA" id="ARBA00023136"/>
    </source>
</evidence>
<dbReference type="InterPro" id="IPR020846">
    <property type="entry name" value="MFS_dom"/>
</dbReference>
<evidence type="ECO:0000256" key="10">
    <source>
        <dbReference type="SAM" id="Phobius"/>
    </source>
</evidence>
<dbReference type="GO" id="GO:0016020">
    <property type="term" value="C:membrane"/>
    <property type="evidence" value="ECO:0007669"/>
    <property type="project" value="UniProtKB-SubCell"/>
</dbReference>
<evidence type="ECO:0000313" key="12">
    <source>
        <dbReference type="EMBL" id="PWN19095.1"/>
    </source>
</evidence>
<evidence type="ECO:0000256" key="3">
    <source>
        <dbReference type="ARBA" id="ARBA00022448"/>
    </source>
</evidence>
<dbReference type="AlphaFoldDB" id="A0A316U803"/>
<dbReference type="PRINTS" id="PR00171">
    <property type="entry name" value="SUGRTRNSPORT"/>
</dbReference>
<dbReference type="FunFam" id="1.20.1250.20:FF:000090">
    <property type="entry name" value="MFS sugar transporter, putative"/>
    <property type="match status" value="1"/>
</dbReference>
<feature type="compositionally biased region" description="Polar residues" evidence="9">
    <location>
        <begin position="534"/>
        <end position="543"/>
    </location>
</feature>
<dbReference type="InterPro" id="IPR005829">
    <property type="entry name" value="Sugar_transporter_CS"/>
</dbReference>
<feature type="transmembrane region" description="Helical" evidence="10">
    <location>
        <begin position="326"/>
        <end position="346"/>
    </location>
</feature>
<dbReference type="PROSITE" id="PS00217">
    <property type="entry name" value="SUGAR_TRANSPORT_2"/>
    <property type="match status" value="1"/>
</dbReference>
<evidence type="ECO:0000256" key="8">
    <source>
        <dbReference type="RuleBase" id="RU003346"/>
    </source>
</evidence>
<dbReference type="InterPro" id="IPR050360">
    <property type="entry name" value="MFS_Sugar_Transporters"/>
</dbReference>
<feature type="transmembrane region" description="Helical" evidence="10">
    <location>
        <begin position="287"/>
        <end position="306"/>
    </location>
</feature>
<evidence type="ECO:0000256" key="2">
    <source>
        <dbReference type="ARBA" id="ARBA00010992"/>
    </source>
</evidence>
<dbReference type="GeneID" id="37017018"/>
<feature type="transmembrane region" description="Helical" evidence="10">
    <location>
        <begin position="71"/>
        <end position="90"/>
    </location>
</feature>
<feature type="transmembrane region" description="Helical" evidence="10">
    <location>
        <begin position="455"/>
        <end position="473"/>
    </location>
</feature>
<evidence type="ECO:0000256" key="4">
    <source>
        <dbReference type="ARBA" id="ARBA00022692"/>
    </source>
</evidence>
<dbReference type="PANTHER" id="PTHR48022">
    <property type="entry name" value="PLASTIDIC GLUCOSE TRANSPORTER 4"/>
    <property type="match status" value="1"/>
</dbReference>
<accession>A0A316U803</accession>
<comment type="subcellular location">
    <subcellularLocation>
        <location evidence="1">Membrane</location>
        <topology evidence="1">Multi-pass membrane protein</topology>
    </subcellularLocation>
</comment>
<proteinExistence type="inferred from homology"/>
<keyword evidence="4 10" id="KW-0812">Transmembrane</keyword>
<evidence type="ECO:0000313" key="13">
    <source>
        <dbReference type="Proteomes" id="UP000245942"/>
    </source>
</evidence>
<dbReference type="Proteomes" id="UP000245942">
    <property type="component" value="Unassembled WGS sequence"/>
</dbReference>
<dbReference type="OrthoDB" id="2544694at2759"/>
<feature type="transmembrane region" description="Helical" evidence="10">
    <location>
        <begin position="194"/>
        <end position="211"/>
    </location>
</feature>
<dbReference type="STRING" id="1684307.A0A316U803"/>
<sequence length="543" mass="58491">MPLTNPHRVSSGGIGYDVGLKGNALLAVVTACCATGFFLVGYDNGVMGGVIGTTYFVDYFNNPDANMTGNIVSLYEIGCLVGALSTFVIGSVLGRRLSIIVGTLWMIVGAILQAAATSTGMLIAGRVITGVGMGIINATVPVLQAECSPAMSRGKLVAIDLVVLNCGIVLSYWIDYLFNFGGSLTGNVTWRAPLALQLVFIVVILILALILPDTPRWYASRGRKEETLSVLARLRNKPTTDVAVQAEFNDILQTIEHEAASQQKGFLSLIKPGEGWKDDSIRSRRRLGLACFIQAAQQLGGINALIYYSSTLFSVSLGFGSRDSALLAGGLNMVLILGAVISIFLVDRLGRRPLLLSCISGMSLVFVCQTVFVKRIAEGIASAAVGNAAVAMLFLFELFFSVGFQATVWMIPSEVLPLSIRTQGSALSTASNWICNFAVVKFTPSALQNITWRTYIIFAIMNAAWVPVIFFFLPETAQKSLEQVDELFSKDGWQLDHKPGQTGEKIAQQMESRRGSLEAGRAREESSDIDSKTDGVQYTTTNV</sequence>
<feature type="transmembrane region" description="Helical" evidence="10">
    <location>
        <begin position="97"/>
        <end position="116"/>
    </location>
</feature>
<dbReference type="InterPro" id="IPR036259">
    <property type="entry name" value="MFS_trans_sf"/>
</dbReference>
<dbReference type="Pfam" id="PF00083">
    <property type="entry name" value="Sugar_tr"/>
    <property type="match status" value="1"/>
</dbReference>
<comment type="similarity">
    <text evidence="2 8">Belongs to the major facilitator superfamily. Sugar transporter (TC 2.A.1.1) family.</text>
</comment>
<keyword evidence="13" id="KW-1185">Reference proteome</keyword>
<dbReference type="InterPro" id="IPR003663">
    <property type="entry name" value="Sugar/inositol_transpt"/>
</dbReference>
<organism evidence="12 13">
    <name type="scientific">Pseudomicrostroma glucosiphilum</name>
    <dbReference type="NCBI Taxonomy" id="1684307"/>
    <lineage>
        <taxon>Eukaryota</taxon>
        <taxon>Fungi</taxon>
        <taxon>Dikarya</taxon>
        <taxon>Basidiomycota</taxon>
        <taxon>Ustilaginomycotina</taxon>
        <taxon>Exobasidiomycetes</taxon>
        <taxon>Microstromatales</taxon>
        <taxon>Microstromatales incertae sedis</taxon>
        <taxon>Pseudomicrostroma</taxon>
    </lineage>
</organism>
<dbReference type="RefSeq" id="XP_025346255.1">
    <property type="nucleotide sequence ID" value="XM_025495284.1"/>
</dbReference>
<dbReference type="NCBIfam" id="TIGR00879">
    <property type="entry name" value="SP"/>
    <property type="match status" value="1"/>
</dbReference>
<evidence type="ECO:0000256" key="9">
    <source>
        <dbReference type="SAM" id="MobiDB-lite"/>
    </source>
</evidence>
<keyword evidence="3 8" id="KW-0813">Transport</keyword>
<feature type="domain" description="Major facilitator superfamily (MFS) profile" evidence="11">
    <location>
        <begin position="29"/>
        <end position="477"/>
    </location>
</feature>
<feature type="transmembrane region" description="Helical" evidence="10">
    <location>
        <begin position="156"/>
        <end position="174"/>
    </location>
</feature>
<evidence type="ECO:0000256" key="7">
    <source>
        <dbReference type="ARBA" id="ARBA00049119"/>
    </source>
</evidence>
<evidence type="ECO:0000256" key="5">
    <source>
        <dbReference type="ARBA" id="ARBA00022989"/>
    </source>
</evidence>
<feature type="region of interest" description="Disordered" evidence="9">
    <location>
        <begin position="498"/>
        <end position="543"/>
    </location>
</feature>
<dbReference type="PANTHER" id="PTHR48022:SF28">
    <property type="entry name" value="MAJOR FACILITATOR SUPERFAMILY (MFS) PROFILE DOMAIN-CONTAINING PROTEIN-RELATED"/>
    <property type="match status" value="1"/>
</dbReference>
<dbReference type="SUPFAM" id="SSF103473">
    <property type="entry name" value="MFS general substrate transporter"/>
    <property type="match status" value="1"/>
</dbReference>
<evidence type="ECO:0000259" key="11">
    <source>
        <dbReference type="PROSITE" id="PS50850"/>
    </source>
</evidence>
<dbReference type="PROSITE" id="PS50850">
    <property type="entry name" value="MFS"/>
    <property type="match status" value="1"/>
</dbReference>
<dbReference type="GO" id="GO:0005351">
    <property type="term" value="F:carbohydrate:proton symporter activity"/>
    <property type="evidence" value="ECO:0007669"/>
    <property type="project" value="TreeGrafter"/>
</dbReference>
<reference evidence="12 13" key="1">
    <citation type="journal article" date="2018" name="Mol. Biol. Evol.">
        <title>Broad Genomic Sampling Reveals a Smut Pathogenic Ancestry of the Fungal Clade Ustilaginomycotina.</title>
        <authorList>
            <person name="Kijpornyongpan T."/>
            <person name="Mondo S.J."/>
            <person name="Barry K."/>
            <person name="Sandor L."/>
            <person name="Lee J."/>
            <person name="Lipzen A."/>
            <person name="Pangilinan J."/>
            <person name="LaButti K."/>
            <person name="Hainaut M."/>
            <person name="Henrissat B."/>
            <person name="Grigoriev I.V."/>
            <person name="Spatafora J.W."/>
            <person name="Aime M.C."/>
        </authorList>
    </citation>
    <scope>NUCLEOTIDE SEQUENCE [LARGE SCALE GENOMIC DNA]</scope>
    <source>
        <strain evidence="12 13">MCA 4718</strain>
    </source>
</reference>
<feature type="transmembrane region" description="Helical" evidence="10">
    <location>
        <begin position="24"/>
        <end position="42"/>
    </location>
</feature>
<keyword evidence="6 10" id="KW-0472">Membrane</keyword>
<evidence type="ECO:0000256" key="1">
    <source>
        <dbReference type="ARBA" id="ARBA00004141"/>
    </source>
</evidence>
<feature type="transmembrane region" description="Helical" evidence="10">
    <location>
        <begin position="379"/>
        <end position="400"/>
    </location>
</feature>
<dbReference type="InterPro" id="IPR005828">
    <property type="entry name" value="MFS_sugar_transport-like"/>
</dbReference>
<feature type="transmembrane region" description="Helical" evidence="10">
    <location>
        <begin position="122"/>
        <end position="144"/>
    </location>
</feature>
<dbReference type="Gene3D" id="1.20.1250.20">
    <property type="entry name" value="MFS general substrate transporter like domains"/>
    <property type="match status" value="1"/>
</dbReference>
<keyword evidence="5 10" id="KW-1133">Transmembrane helix</keyword>
<comment type="catalytic activity">
    <reaction evidence="7">
        <text>myo-inositol(out) + H(+)(out) = myo-inositol(in) + H(+)(in)</text>
        <dbReference type="Rhea" id="RHEA:60364"/>
        <dbReference type="ChEBI" id="CHEBI:15378"/>
        <dbReference type="ChEBI" id="CHEBI:17268"/>
    </reaction>
</comment>
<feature type="transmembrane region" description="Helical" evidence="10">
    <location>
        <begin position="353"/>
        <end position="373"/>
    </location>
</feature>
<dbReference type="PROSITE" id="PS00216">
    <property type="entry name" value="SUGAR_TRANSPORT_1"/>
    <property type="match status" value="1"/>
</dbReference>
<protein>
    <submittedName>
        <fullName evidence="12">General substrate transporter</fullName>
    </submittedName>
</protein>
<feature type="compositionally biased region" description="Basic and acidic residues" evidence="9">
    <location>
        <begin position="511"/>
        <end position="533"/>
    </location>
</feature>
<name>A0A316U803_9BASI</name>